<dbReference type="eggNOG" id="KOG3472">
    <property type="taxonomic scope" value="Eukaryota"/>
</dbReference>
<name>H1VY12_COLHI</name>
<feature type="non-terminal residue" evidence="3">
    <location>
        <position position="1"/>
    </location>
</feature>
<keyword evidence="2" id="KW-1133">Transmembrane helix</keyword>
<dbReference type="EMBL" id="CACQ02007454">
    <property type="protein sequence ID" value="CCF45124.1"/>
    <property type="molecule type" value="Genomic_DNA"/>
</dbReference>
<keyword evidence="2" id="KW-0812">Transmembrane</keyword>
<dbReference type="HOGENOM" id="CLU_2126895_0_0_1"/>
<evidence type="ECO:0000313" key="3">
    <source>
        <dbReference type="EMBL" id="CCF45124.1"/>
    </source>
</evidence>
<dbReference type="AlphaFoldDB" id="H1VY12"/>
<accession>H1VY12</accession>
<keyword evidence="2" id="KW-0472">Membrane</keyword>
<evidence type="ECO:0000313" key="4">
    <source>
        <dbReference type="Proteomes" id="UP000007174"/>
    </source>
</evidence>
<dbReference type="Proteomes" id="UP000007174">
    <property type="component" value="Unassembled WGS sequence"/>
</dbReference>
<evidence type="ECO:0000256" key="1">
    <source>
        <dbReference type="SAM" id="MobiDB-lite"/>
    </source>
</evidence>
<sequence length="114" mass="11952">SLSPPPFPIPSHPLNLNLYLNCNHITHSHPFLQLMSAGPANETTSLLLPPRDPRPDDGTTTTTAAHEETMSSQAFWRVGAVFGAAAVGIGAFGAHGLKGRISDPAKIASWSTAA</sequence>
<protein>
    <submittedName>
        <fullName evidence="3">Uncharacterized protein</fullName>
    </submittedName>
</protein>
<organism evidence="3 4">
    <name type="scientific">Colletotrichum higginsianum (strain IMI 349063)</name>
    <name type="common">Crucifer anthracnose fungus</name>
    <dbReference type="NCBI Taxonomy" id="759273"/>
    <lineage>
        <taxon>Eukaryota</taxon>
        <taxon>Fungi</taxon>
        <taxon>Dikarya</taxon>
        <taxon>Ascomycota</taxon>
        <taxon>Pezizomycotina</taxon>
        <taxon>Sordariomycetes</taxon>
        <taxon>Hypocreomycetidae</taxon>
        <taxon>Glomerellales</taxon>
        <taxon>Glomerellaceae</taxon>
        <taxon>Colletotrichum</taxon>
        <taxon>Colletotrichum destructivum species complex</taxon>
    </lineage>
</organism>
<proteinExistence type="predicted"/>
<feature type="transmembrane region" description="Helical" evidence="2">
    <location>
        <begin position="74"/>
        <end position="97"/>
    </location>
</feature>
<evidence type="ECO:0000256" key="2">
    <source>
        <dbReference type="SAM" id="Phobius"/>
    </source>
</evidence>
<feature type="non-terminal residue" evidence="3">
    <location>
        <position position="114"/>
    </location>
</feature>
<feature type="region of interest" description="Disordered" evidence="1">
    <location>
        <begin position="42"/>
        <end position="62"/>
    </location>
</feature>
<gene>
    <name evidence="3" type="ORF">CH063_14308</name>
</gene>
<reference evidence="4" key="1">
    <citation type="journal article" date="2012" name="Nat. Genet.">
        <title>Lifestyle transitions in plant pathogenic Colletotrichum fungi deciphered by genome and transcriptome analyses.</title>
        <authorList>
            <person name="O'Connell R.J."/>
            <person name="Thon M.R."/>
            <person name="Hacquard S."/>
            <person name="Amyotte S.G."/>
            <person name="Kleemann J."/>
            <person name="Torres M.F."/>
            <person name="Damm U."/>
            <person name="Buiate E.A."/>
            <person name="Epstein L."/>
            <person name="Alkan N."/>
            <person name="Altmueller J."/>
            <person name="Alvarado-Balderrama L."/>
            <person name="Bauser C.A."/>
            <person name="Becker C."/>
            <person name="Birren B.W."/>
            <person name="Chen Z."/>
            <person name="Choi J."/>
            <person name="Crouch J.A."/>
            <person name="Duvick J.P."/>
            <person name="Farman M.A."/>
            <person name="Gan P."/>
            <person name="Heiman D."/>
            <person name="Henrissat B."/>
            <person name="Howard R.J."/>
            <person name="Kabbage M."/>
            <person name="Koch C."/>
            <person name="Kracher B."/>
            <person name="Kubo Y."/>
            <person name="Law A.D."/>
            <person name="Lebrun M.-H."/>
            <person name="Lee Y.-H."/>
            <person name="Miyara I."/>
            <person name="Moore N."/>
            <person name="Neumann U."/>
            <person name="Nordstroem K."/>
            <person name="Panaccione D.G."/>
            <person name="Panstruga R."/>
            <person name="Place M."/>
            <person name="Proctor R.H."/>
            <person name="Prusky D."/>
            <person name="Rech G."/>
            <person name="Reinhardt R."/>
            <person name="Rollins J.A."/>
            <person name="Rounsley S."/>
            <person name="Schardl C.L."/>
            <person name="Schwartz D.C."/>
            <person name="Shenoy N."/>
            <person name="Shirasu K."/>
            <person name="Sikhakolli U.R."/>
            <person name="Stueber K."/>
            <person name="Sukno S.A."/>
            <person name="Sweigard J.A."/>
            <person name="Takano Y."/>
            <person name="Takahara H."/>
            <person name="Trail F."/>
            <person name="van der Does H.C."/>
            <person name="Voll L.M."/>
            <person name="Will I."/>
            <person name="Young S."/>
            <person name="Zeng Q."/>
            <person name="Zhang J."/>
            <person name="Zhou S."/>
            <person name="Dickman M.B."/>
            <person name="Schulze-Lefert P."/>
            <person name="Ver Loren van Themaat E."/>
            <person name="Ma L.-J."/>
            <person name="Vaillancourt L.J."/>
        </authorList>
    </citation>
    <scope>NUCLEOTIDE SEQUENCE [LARGE SCALE GENOMIC DNA]</scope>
    <source>
        <strain evidence="4">IMI 349063</strain>
    </source>
</reference>